<keyword evidence="1" id="KW-1133">Transmembrane helix</keyword>
<accession>A0AAN7CGA6</accession>
<dbReference type="Proteomes" id="UP001303760">
    <property type="component" value="Unassembled WGS sequence"/>
</dbReference>
<organism evidence="2 3">
    <name type="scientific">Achaetomium macrosporum</name>
    <dbReference type="NCBI Taxonomy" id="79813"/>
    <lineage>
        <taxon>Eukaryota</taxon>
        <taxon>Fungi</taxon>
        <taxon>Dikarya</taxon>
        <taxon>Ascomycota</taxon>
        <taxon>Pezizomycotina</taxon>
        <taxon>Sordariomycetes</taxon>
        <taxon>Sordariomycetidae</taxon>
        <taxon>Sordariales</taxon>
        <taxon>Chaetomiaceae</taxon>
        <taxon>Achaetomium</taxon>
    </lineage>
</organism>
<keyword evidence="1" id="KW-0472">Membrane</keyword>
<keyword evidence="1" id="KW-0812">Transmembrane</keyword>
<reference evidence="2" key="2">
    <citation type="submission" date="2023-05" db="EMBL/GenBank/DDBJ databases">
        <authorList>
            <consortium name="Lawrence Berkeley National Laboratory"/>
            <person name="Steindorff A."/>
            <person name="Hensen N."/>
            <person name="Bonometti L."/>
            <person name="Westerberg I."/>
            <person name="Brannstrom I.O."/>
            <person name="Guillou S."/>
            <person name="Cros-Aarteil S."/>
            <person name="Calhoun S."/>
            <person name="Haridas S."/>
            <person name="Kuo A."/>
            <person name="Mondo S."/>
            <person name="Pangilinan J."/>
            <person name="Riley R."/>
            <person name="Labutti K."/>
            <person name="Andreopoulos B."/>
            <person name="Lipzen A."/>
            <person name="Chen C."/>
            <person name="Yanf M."/>
            <person name="Daum C."/>
            <person name="Ng V."/>
            <person name="Clum A."/>
            <person name="Ohm R."/>
            <person name="Martin F."/>
            <person name="Silar P."/>
            <person name="Natvig D."/>
            <person name="Lalanne C."/>
            <person name="Gautier V."/>
            <person name="Ament-Velasquez S.L."/>
            <person name="Kruys A."/>
            <person name="Hutchinson M.I."/>
            <person name="Powell A.J."/>
            <person name="Barry K."/>
            <person name="Miller A.N."/>
            <person name="Grigoriev I.V."/>
            <person name="Debuchy R."/>
            <person name="Gladieux P."/>
            <person name="Thoren M.H."/>
            <person name="Johannesson H."/>
        </authorList>
    </citation>
    <scope>NUCLEOTIDE SEQUENCE</scope>
    <source>
        <strain evidence="2">CBS 532.94</strain>
    </source>
</reference>
<dbReference type="SUPFAM" id="SSF52540">
    <property type="entry name" value="P-loop containing nucleoside triphosphate hydrolases"/>
    <property type="match status" value="1"/>
</dbReference>
<proteinExistence type="predicted"/>
<reference evidence="2" key="1">
    <citation type="journal article" date="2023" name="Mol. Phylogenet. Evol.">
        <title>Genome-scale phylogeny and comparative genomics of the fungal order Sordariales.</title>
        <authorList>
            <person name="Hensen N."/>
            <person name="Bonometti L."/>
            <person name="Westerberg I."/>
            <person name="Brannstrom I.O."/>
            <person name="Guillou S."/>
            <person name="Cros-Aarteil S."/>
            <person name="Calhoun S."/>
            <person name="Haridas S."/>
            <person name="Kuo A."/>
            <person name="Mondo S."/>
            <person name="Pangilinan J."/>
            <person name="Riley R."/>
            <person name="LaButti K."/>
            <person name="Andreopoulos B."/>
            <person name="Lipzen A."/>
            <person name="Chen C."/>
            <person name="Yan M."/>
            <person name="Daum C."/>
            <person name="Ng V."/>
            <person name="Clum A."/>
            <person name="Steindorff A."/>
            <person name="Ohm R.A."/>
            <person name="Martin F."/>
            <person name="Silar P."/>
            <person name="Natvig D.O."/>
            <person name="Lalanne C."/>
            <person name="Gautier V."/>
            <person name="Ament-Velasquez S.L."/>
            <person name="Kruys A."/>
            <person name="Hutchinson M.I."/>
            <person name="Powell A.J."/>
            <person name="Barry K."/>
            <person name="Miller A.N."/>
            <person name="Grigoriev I.V."/>
            <person name="Debuchy R."/>
            <person name="Gladieux P."/>
            <person name="Hiltunen Thoren M."/>
            <person name="Johannesson H."/>
        </authorList>
    </citation>
    <scope>NUCLEOTIDE SEQUENCE</scope>
    <source>
        <strain evidence="2">CBS 532.94</strain>
    </source>
</reference>
<dbReference type="Pfam" id="PF17784">
    <property type="entry name" value="Sulfotransfer_4"/>
    <property type="match status" value="1"/>
</dbReference>
<evidence type="ECO:0000313" key="3">
    <source>
        <dbReference type="Proteomes" id="UP001303760"/>
    </source>
</evidence>
<evidence type="ECO:0000256" key="1">
    <source>
        <dbReference type="SAM" id="Phobius"/>
    </source>
</evidence>
<dbReference type="AlphaFoldDB" id="A0AAN7CGA6"/>
<gene>
    <name evidence="2" type="ORF">C8A03DRAFT_41031</name>
</gene>
<sequence length="254" mass="29557">MSQERPGLKIINAALPRMGTKSMALAYQTLGFKAHHGLLEEPFDTPWSLLEEAAEATWAGVTSAPSCPRPPYTRQDWDRLWGNDYDVVTDLAAPFTLELIKAYPEAKVIVIQRDFESWWTSFKSRLAKLVYWNISGVRAVYTIRKLFFGLLGGRTREECEKNARMAYERYYEEVRKAVPQSRRLEYQLNQRWVPLSEFLRVKVPDTEFPWVNSKTEHQQEIKARALKIRIRAAKVVLPRIAGLVIILLVFLFYF</sequence>
<evidence type="ECO:0000313" key="2">
    <source>
        <dbReference type="EMBL" id="KAK4241544.1"/>
    </source>
</evidence>
<comment type="caution">
    <text evidence="2">The sequence shown here is derived from an EMBL/GenBank/DDBJ whole genome shotgun (WGS) entry which is preliminary data.</text>
</comment>
<protein>
    <recommendedName>
        <fullName evidence="4">Efflux pump antibiotic resistance protein</fullName>
    </recommendedName>
</protein>
<evidence type="ECO:0008006" key="4">
    <source>
        <dbReference type="Google" id="ProtNLM"/>
    </source>
</evidence>
<dbReference type="EMBL" id="MU860020">
    <property type="protein sequence ID" value="KAK4241544.1"/>
    <property type="molecule type" value="Genomic_DNA"/>
</dbReference>
<keyword evidence="3" id="KW-1185">Reference proteome</keyword>
<name>A0AAN7CGA6_9PEZI</name>
<feature type="transmembrane region" description="Helical" evidence="1">
    <location>
        <begin position="236"/>
        <end position="253"/>
    </location>
</feature>
<dbReference type="PANTHER" id="PTHR36978:SF4">
    <property type="entry name" value="P-LOOP CONTAINING NUCLEOSIDE TRIPHOSPHATE HYDROLASE PROTEIN"/>
    <property type="match status" value="1"/>
</dbReference>
<dbReference type="Gene3D" id="3.40.50.300">
    <property type="entry name" value="P-loop containing nucleotide triphosphate hydrolases"/>
    <property type="match status" value="1"/>
</dbReference>
<dbReference type="InterPro" id="IPR027417">
    <property type="entry name" value="P-loop_NTPase"/>
</dbReference>
<dbReference type="InterPro" id="IPR040632">
    <property type="entry name" value="Sulfotransfer_4"/>
</dbReference>
<dbReference type="PANTHER" id="PTHR36978">
    <property type="entry name" value="P-LOOP CONTAINING NUCLEOTIDE TRIPHOSPHATE HYDROLASE"/>
    <property type="match status" value="1"/>
</dbReference>